<dbReference type="Proteomes" id="UP001529514">
    <property type="component" value="Chromosome"/>
</dbReference>
<gene>
    <name evidence="1" type="ORF">TCT1_13890</name>
</gene>
<protein>
    <recommendedName>
        <fullName evidence="3">Bacteriophage protein</fullName>
    </recommendedName>
</protein>
<evidence type="ECO:0008006" key="3">
    <source>
        <dbReference type="Google" id="ProtNLM"/>
    </source>
</evidence>
<evidence type="ECO:0000313" key="2">
    <source>
        <dbReference type="Proteomes" id="UP001529514"/>
    </source>
</evidence>
<sequence length="78" mass="8905">MRNTIPTPVELSKGRIKFGTLLIRPLRPSAVCTFTRYQVGDSEYCYGKCDSKAQALSFCRQLYKERLDEPIKEDTASI</sequence>
<proteinExistence type="predicted"/>
<organism evidence="1 2">
    <name type="scientific">Xenorhabdus taiwanensis</name>
    <dbReference type="NCBI Taxonomy" id="3085177"/>
    <lineage>
        <taxon>Bacteria</taxon>
        <taxon>Pseudomonadati</taxon>
        <taxon>Pseudomonadota</taxon>
        <taxon>Gammaproteobacteria</taxon>
        <taxon>Enterobacterales</taxon>
        <taxon>Morganellaceae</taxon>
        <taxon>Xenorhabdus</taxon>
    </lineage>
</organism>
<dbReference type="RefSeq" id="WP_374053259.1">
    <property type="nucleotide sequence ID" value="NZ_AP028978.1"/>
</dbReference>
<reference evidence="1 2" key="1">
    <citation type="submission" date="2023-10" db="EMBL/GenBank/DDBJ databases">
        <title>Xenorhabdus taiwanensis sp. nov., a symbiotic bacterium associated with the entomopathogenic nematode Steinernema taiwanensis.</title>
        <authorList>
            <person name="Tseng C.T."/>
            <person name="Shu H.Y."/>
            <person name="Chen M.H."/>
            <person name="Fang Y.J."/>
            <person name="Wu T.L."/>
            <person name="Lin Y.C."/>
            <person name="Huang C.J."/>
        </authorList>
    </citation>
    <scope>NUCLEOTIDE SEQUENCE [LARGE SCALE GENOMIC DNA]</scope>
    <source>
        <strain evidence="1 2">TCT-1</strain>
    </source>
</reference>
<keyword evidence="2" id="KW-1185">Reference proteome</keyword>
<accession>A0ABM8JUT8</accession>
<name>A0ABM8JUT8_9GAMM</name>
<dbReference type="EMBL" id="AP028978">
    <property type="protein sequence ID" value="BET96468.1"/>
    <property type="molecule type" value="Genomic_DNA"/>
</dbReference>
<evidence type="ECO:0000313" key="1">
    <source>
        <dbReference type="EMBL" id="BET96468.1"/>
    </source>
</evidence>